<dbReference type="AlphaFoldDB" id="A0A7V7UB86"/>
<sequence length="184" mass="20273">MALVQPIKDGKLVDTSSSSLSDSSKKTNSNSSLDKQAFLQLLVAQMKYQDPLEPTSNTEYIAQLATFSQLEATQNLQSSYEQSQASSLVGKPVIMKTTSKSTGDTYSTVGYVDAVMMSNGKPYLYINSNYYSLSDLDTVLDEEYFKEYLKSIEDSTTGTDDTKTDDTKTDDTKTDDKSKDDTTA</sequence>
<keyword evidence="4" id="KW-0969">Cilium</keyword>
<dbReference type="RefSeq" id="WP_151144239.1">
    <property type="nucleotide sequence ID" value="NZ_WAGX01000005.1"/>
</dbReference>
<organism evidence="4 5">
    <name type="scientific">Candidatus Galacturonatibacter soehngenii</name>
    <dbReference type="NCBI Taxonomy" id="2307010"/>
    <lineage>
        <taxon>Bacteria</taxon>
        <taxon>Bacillati</taxon>
        <taxon>Bacillota</taxon>
        <taxon>Clostridia</taxon>
        <taxon>Lachnospirales</taxon>
        <taxon>Lachnospiraceae</taxon>
        <taxon>Candidatus Galacturonatibacter</taxon>
    </lineage>
</organism>
<dbReference type="Pfam" id="PF03963">
    <property type="entry name" value="FlgD"/>
    <property type="match status" value="1"/>
</dbReference>
<feature type="compositionally biased region" description="Low complexity" evidence="3">
    <location>
        <begin position="14"/>
        <end position="31"/>
    </location>
</feature>
<dbReference type="Proteomes" id="UP000461768">
    <property type="component" value="Unassembled WGS sequence"/>
</dbReference>
<evidence type="ECO:0000256" key="2">
    <source>
        <dbReference type="ARBA" id="ARBA00022795"/>
    </source>
</evidence>
<keyword evidence="4" id="KW-0282">Flagellum</keyword>
<feature type="region of interest" description="Disordered" evidence="3">
    <location>
        <begin position="151"/>
        <end position="184"/>
    </location>
</feature>
<keyword evidence="2" id="KW-1005">Bacterial flagellum biogenesis</keyword>
<evidence type="ECO:0000256" key="3">
    <source>
        <dbReference type="SAM" id="MobiDB-lite"/>
    </source>
</evidence>
<feature type="compositionally biased region" description="Basic and acidic residues" evidence="3">
    <location>
        <begin position="160"/>
        <end position="184"/>
    </location>
</feature>
<evidence type="ECO:0000256" key="1">
    <source>
        <dbReference type="ARBA" id="ARBA00010577"/>
    </source>
</evidence>
<protein>
    <submittedName>
        <fullName evidence="4">Flagellar hook capping protein</fullName>
    </submittedName>
</protein>
<gene>
    <name evidence="4" type="ORF">F7O84_08885</name>
</gene>
<comment type="caution">
    <text evidence="4">The sequence shown here is derived from an EMBL/GenBank/DDBJ whole genome shotgun (WGS) entry which is preliminary data.</text>
</comment>
<reference evidence="4 5" key="1">
    <citation type="submission" date="2019-09" db="EMBL/GenBank/DDBJ databases">
        <authorList>
            <person name="Valk L.C."/>
        </authorList>
    </citation>
    <scope>NUCLEOTIDE SEQUENCE [LARGE SCALE GENOMIC DNA]</scope>
    <source>
        <strain evidence="4">GalUA</strain>
    </source>
</reference>
<keyword evidence="5" id="KW-1185">Reference proteome</keyword>
<evidence type="ECO:0000313" key="5">
    <source>
        <dbReference type="Proteomes" id="UP000461768"/>
    </source>
</evidence>
<keyword evidence="4" id="KW-0966">Cell projection</keyword>
<dbReference type="EMBL" id="WAGX01000005">
    <property type="protein sequence ID" value="KAB1437705.1"/>
    <property type="molecule type" value="Genomic_DNA"/>
</dbReference>
<reference evidence="4 5" key="2">
    <citation type="submission" date="2020-02" db="EMBL/GenBank/DDBJ databases">
        <title>Candidatus Galacturonibacter soehngenii shows hetero-acetogenic catabolism of galacturonic acid but lacks a canonical carbon monoxide dehydrogenase/acetyl-CoA synthase complex.</title>
        <authorList>
            <person name="Diender M."/>
            <person name="Stouten G.R."/>
            <person name="Petersen J.F."/>
            <person name="Nielsen P.H."/>
            <person name="Dueholm M.S."/>
            <person name="Pronk J.T."/>
            <person name="Van Loosdrecht M.C.M."/>
        </authorList>
    </citation>
    <scope>NUCLEOTIDE SEQUENCE [LARGE SCALE GENOMIC DNA]</scope>
    <source>
        <strain evidence="4">GalUA</strain>
    </source>
</reference>
<evidence type="ECO:0000313" key="4">
    <source>
        <dbReference type="EMBL" id="KAB1437705.1"/>
    </source>
</evidence>
<comment type="similarity">
    <text evidence="1">Belongs to the FlgD family.</text>
</comment>
<name>A0A7V7UB86_9FIRM</name>
<feature type="region of interest" description="Disordered" evidence="3">
    <location>
        <begin position="1"/>
        <end position="31"/>
    </location>
</feature>
<dbReference type="InterPro" id="IPR005648">
    <property type="entry name" value="FlgD"/>
</dbReference>
<accession>A0A7V7UB86</accession>
<proteinExistence type="inferred from homology"/>
<dbReference type="OrthoDB" id="280334at2"/>
<dbReference type="GO" id="GO:0044781">
    <property type="term" value="P:bacterial-type flagellum organization"/>
    <property type="evidence" value="ECO:0007669"/>
    <property type="project" value="UniProtKB-KW"/>
</dbReference>